<evidence type="ECO:0000313" key="2">
    <source>
        <dbReference type="Proteomes" id="UP001574169"/>
    </source>
</evidence>
<sequence length="71" mass="8402">MEKEEFVRLFSKRLDKLESTFKEKLPDGIDDRTTVSIPLGFMNRLVIDGRLYKIEISGMNITNYKEEQFNL</sequence>
<organism evidence="1 2">
    <name type="scientific">Flavobacterium zubiriense</name>
    <dbReference type="NCBI Taxonomy" id="3138075"/>
    <lineage>
        <taxon>Bacteria</taxon>
        <taxon>Pseudomonadati</taxon>
        <taxon>Bacteroidota</taxon>
        <taxon>Flavobacteriia</taxon>
        <taxon>Flavobacteriales</taxon>
        <taxon>Flavobacteriaceae</taxon>
        <taxon>Flavobacterium</taxon>
    </lineage>
</organism>
<dbReference type="Proteomes" id="UP001574169">
    <property type="component" value="Unassembled WGS sequence"/>
</dbReference>
<keyword evidence="2" id="KW-1185">Reference proteome</keyword>
<proteinExistence type="predicted"/>
<comment type="caution">
    <text evidence="1">The sequence shown here is derived from an EMBL/GenBank/DDBJ whole genome shotgun (WGS) entry which is preliminary data.</text>
</comment>
<protein>
    <submittedName>
        <fullName evidence="1">Uncharacterized protein</fullName>
    </submittedName>
</protein>
<evidence type="ECO:0000313" key="1">
    <source>
        <dbReference type="EMBL" id="MFA9192131.1"/>
    </source>
</evidence>
<gene>
    <name evidence="1" type="ORF">AAGV28_12200</name>
</gene>
<dbReference type="EMBL" id="JBCFQL010000012">
    <property type="protein sequence ID" value="MFA9192131.1"/>
    <property type="molecule type" value="Genomic_DNA"/>
</dbReference>
<name>A0ABV4TFP7_9FLAO</name>
<reference evidence="1 2" key="1">
    <citation type="submission" date="2024-04" db="EMBL/GenBank/DDBJ databases">
        <title>New Clade of Flavobacterium.</title>
        <authorList>
            <person name="Matos L."/>
            <person name="Proenca D.N."/>
            <person name="Fransisco R.M."/>
            <person name="Chung A.P."/>
            <person name="Maccario L."/>
            <person name="Sorensen S.J."/>
            <person name="Morais P.V."/>
        </authorList>
    </citation>
    <scope>NUCLEOTIDE SEQUENCE [LARGE SCALE GENOMIC DNA]</scope>
    <source>
        <strain evidence="1 2">FZUC8N2.13</strain>
    </source>
</reference>
<dbReference type="RefSeq" id="WP_373407088.1">
    <property type="nucleotide sequence ID" value="NZ_JBCFQL010000012.1"/>
</dbReference>
<accession>A0ABV4TFP7</accession>